<dbReference type="Pfam" id="PF18902">
    <property type="entry name" value="DUF5658"/>
    <property type="match status" value="1"/>
</dbReference>
<reference evidence="3 6" key="3">
    <citation type="submission" date="2018-07" db="EMBL/GenBank/DDBJ databases">
        <title>Genome sequence of extremly halophilic archaeon Halopelagius longus strain BC12-B1.</title>
        <authorList>
            <person name="Zhang X."/>
        </authorList>
    </citation>
    <scope>NUCLEOTIDE SEQUENCE [LARGE SCALE GENOMIC DNA]</scope>
    <source>
        <strain evidence="3 6">BC12-B1</strain>
    </source>
</reference>
<sequence length="120" mass="12216">MAAPNSTASLPSSALAATLDAVADYERTLWALVGVTFALDVLLTAYGLELGYTEGNPFARAVIASVGPLPAMVGLKALVVAFAAVAARLVPNRGRPLIPLAVATPWGLASISNFVLVVGL</sequence>
<dbReference type="Proteomes" id="UP000199289">
    <property type="component" value="Unassembled WGS sequence"/>
</dbReference>
<accession>A0A1H1AUD7</accession>
<keyword evidence="6" id="KW-1185">Reference proteome</keyword>
<dbReference type="EMBL" id="QQST01000001">
    <property type="protein sequence ID" value="RDI70520.1"/>
    <property type="molecule type" value="Genomic_DNA"/>
</dbReference>
<feature type="transmembrane region" description="Helical" evidence="1">
    <location>
        <begin position="29"/>
        <end position="48"/>
    </location>
</feature>
<evidence type="ECO:0000256" key="1">
    <source>
        <dbReference type="SAM" id="Phobius"/>
    </source>
</evidence>
<feature type="transmembrane region" description="Helical" evidence="1">
    <location>
        <begin position="97"/>
        <end position="118"/>
    </location>
</feature>
<reference evidence="4" key="1">
    <citation type="submission" date="2016-10" db="EMBL/GenBank/DDBJ databases">
        <authorList>
            <person name="de Groot N.N."/>
        </authorList>
    </citation>
    <scope>NUCLEOTIDE SEQUENCE [LARGE SCALE GENOMIC DNA]</scope>
    <source>
        <strain evidence="4">CGMCC 1.12397</strain>
    </source>
</reference>
<dbReference type="RefSeq" id="WP_092535277.1">
    <property type="nucleotide sequence ID" value="NZ_FNKQ01000002.1"/>
</dbReference>
<dbReference type="AlphaFoldDB" id="A0A1H1AUD7"/>
<protein>
    <recommendedName>
        <fullName evidence="2">DUF5658 domain-containing protein</fullName>
    </recommendedName>
</protein>
<keyword evidence="1" id="KW-0472">Membrane</keyword>
<dbReference type="EMBL" id="FNKQ01000002">
    <property type="protein sequence ID" value="SDQ43280.1"/>
    <property type="molecule type" value="Genomic_DNA"/>
</dbReference>
<name>A0A1H1AUD7_9EURY</name>
<keyword evidence="1" id="KW-0812">Transmembrane</keyword>
<evidence type="ECO:0000259" key="2">
    <source>
        <dbReference type="Pfam" id="PF18902"/>
    </source>
</evidence>
<organism evidence="4 5">
    <name type="scientific">Halopelagius longus</name>
    <dbReference type="NCBI Taxonomy" id="1236180"/>
    <lineage>
        <taxon>Archaea</taxon>
        <taxon>Methanobacteriati</taxon>
        <taxon>Methanobacteriota</taxon>
        <taxon>Stenosarchaea group</taxon>
        <taxon>Halobacteria</taxon>
        <taxon>Halobacteriales</taxon>
        <taxon>Haloferacaceae</taxon>
    </lineage>
</organism>
<evidence type="ECO:0000313" key="6">
    <source>
        <dbReference type="Proteomes" id="UP000255421"/>
    </source>
</evidence>
<evidence type="ECO:0000313" key="3">
    <source>
        <dbReference type="EMBL" id="RDI70520.1"/>
    </source>
</evidence>
<feature type="domain" description="DUF5658" evidence="2">
    <location>
        <begin position="34"/>
        <end position="115"/>
    </location>
</feature>
<keyword evidence="1" id="KW-1133">Transmembrane helix</keyword>
<proteinExistence type="predicted"/>
<evidence type="ECO:0000313" key="5">
    <source>
        <dbReference type="Proteomes" id="UP000199289"/>
    </source>
</evidence>
<dbReference type="InterPro" id="IPR043717">
    <property type="entry name" value="DUF5658"/>
</dbReference>
<dbReference type="OrthoDB" id="306403at2157"/>
<evidence type="ECO:0000313" key="4">
    <source>
        <dbReference type="EMBL" id="SDQ43280.1"/>
    </source>
</evidence>
<reference evidence="5" key="2">
    <citation type="submission" date="2016-10" db="EMBL/GenBank/DDBJ databases">
        <authorList>
            <person name="Varghese N."/>
            <person name="Submissions S."/>
        </authorList>
    </citation>
    <scope>NUCLEOTIDE SEQUENCE [LARGE SCALE GENOMIC DNA]</scope>
    <source>
        <strain evidence="5">CGMCC 1.12397</strain>
    </source>
</reference>
<feature type="transmembrane region" description="Helical" evidence="1">
    <location>
        <begin position="68"/>
        <end position="90"/>
    </location>
</feature>
<dbReference type="Proteomes" id="UP000255421">
    <property type="component" value="Unassembled WGS sequence"/>
</dbReference>
<gene>
    <name evidence="3" type="ORF">DWB78_01605</name>
    <name evidence="4" type="ORF">SAMN05216278_1495</name>
</gene>